<keyword evidence="2" id="KW-1185">Reference proteome</keyword>
<comment type="caution">
    <text evidence="1">The sequence shown here is derived from an EMBL/GenBank/DDBJ whole genome shotgun (WGS) entry which is preliminary data.</text>
</comment>
<name>A0A2G5UAV5_9PELO</name>
<accession>A0A2G5UAV5</accession>
<organism evidence="1 2">
    <name type="scientific">Caenorhabditis nigoni</name>
    <dbReference type="NCBI Taxonomy" id="1611254"/>
    <lineage>
        <taxon>Eukaryota</taxon>
        <taxon>Metazoa</taxon>
        <taxon>Ecdysozoa</taxon>
        <taxon>Nematoda</taxon>
        <taxon>Chromadorea</taxon>
        <taxon>Rhabditida</taxon>
        <taxon>Rhabditina</taxon>
        <taxon>Rhabditomorpha</taxon>
        <taxon>Rhabditoidea</taxon>
        <taxon>Rhabditidae</taxon>
        <taxon>Peloderinae</taxon>
        <taxon>Caenorhabditis</taxon>
    </lineage>
</organism>
<evidence type="ECO:0000313" key="2">
    <source>
        <dbReference type="Proteomes" id="UP000230233"/>
    </source>
</evidence>
<dbReference type="AlphaFoldDB" id="A0A2G5UAV5"/>
<sequence>MNSALNTFLLTIGGISDVVCNLDTKTYNHYSRVSITTIETARTVINTMFPPSTNINLSKEIRMVINLNHFR</sequence>
<evidence type="ECO:0000313" key="1">
    <source>
        <dbReference type="EMBL" id="PIC36675.1"/>
    </source>
</evidence>
<reference evidence="1" key="1">
    <citation type="journal article" date="2018" name="Science">
        <title>Rapid genome shrinkage in a self-fertile nematode reveals sperm competition proteins.</title>
        <authorList>
            <person name="Yin D."/>
            <person name="Schwarz E.M."/>
            <person name="Thomas C.G."/>
            <person name="Felde R.L."/>
            <person name="Korf I.F."/>
            <person name="Cutter A.D."/>
            <person name="Schartner C.M."/>
            <person name="Ralston E.J."/>
            <person name="Meyer B.J."/>
            <person name="Haag E.S."/>
        </authorList>
    </citation>
    <scope>NUCLEOTIDE SEQUENCE</scope>
    <source>
        <strain evidence="1">JU1422</strain>
    </source>
</reference>
<dbReference type="EMBL" id="PDUG01000004">
    <property type="protein sequence ID" value="PIC36675.1"/>
    <property type="molecule type" value="Genomic_DNA"/>
</dbReference>
<gene>
    <name evidence="1" type="primary">Cnig_chr_IV.g15586</name>
    <name evidence="1" type="ORF">B9Z55_015586</name>
</gene>
<proteinExistence type="predicted"/>
<dbReference type="Proteomes" id="UP000230233">
    <property type="component" value="Chromosome IV"/>
</dbReference>
<protein>
    <submittedName>
        <fullName evidence="1">Uncharacterized protein</fullName>
    </submittedName>
</protein>